<evidence type="ECO:0000313" key="3">
    <source>
        <dbReference type="EMBL" id="AKU96656.1"/>
    </source>
</evidence>
<feature type="transmembrane region" description="Helical" evidence="2">
    <location>
        <begin position="73"/>
        <end position="94"/>
    </location>
</feature>
<dbReference type="RefSeq" id="WP_146647909.1">
    <property type="nucleotide sequence ID" value="NZ_CP012333.1"/>
</dbReference>
<dbReference type="Pfam" id="PF01564">
    <property type="entry name" value="Spermine_synth"/>
    <property type="match status" value="1"/>
</dbReference>
<dbReference type="OrthoDB" id="8171135at2"/>
<name>A0A0K1PTE8_9BACT</name>
<reference evidence="3 4" key="1">
    <citation type="submission" date="2015-08" db="EMBL/GenBank/DDBJ databases">
        <authorList>
            <person name="Babu N.S."/>
            <person name="Beckwith C.J."/>
            <person name="Beseler K.G."/>
            <person name="Brison A."/>
            <person name="Carone J.V."/>
            <person name="Caskin T.P."/>
            <person name="Diamond M."/>
            <person name="Durham M.E."/>
            <person name="Foxe J.M."/>
            <person name="Go M."/>
            <person name="Henderson B.A."/>
            <person name="Jones I.B."/>
            <person name="McGettigan J.A."/>
            <person name="Micheletti S.J."/>
            <person name="Nasrallah M.E."/>
            <person name="Ortiz D."/>
            <person name="Piller C.R."/>
            <person name="Privatt S.R."/>
            <person name="Schneider S.L."/>
            <person name="Sharp S."/>
            <person name="Smith T.C."/>
            <person name="Stanton J.D."/>
            <person name="Ullery H.E."/>
            <person name="Wilson R.J."/>
            <person name="Serrano M.G."/>
            <person name="Buck G."/>
            <person name="Lee V."/>
            <person name="Wang Y."/>
            <person name="Carvalho R."/>
            <person name="Voegtly L."/>
            <person name="Shi R."/>
            <person name="Duckworth R."/>
            <person name="Johnson A."/>
            <person name="Loviza R."/>
            <person name="Walstead R."/>
            <person name="Shah Z."/>
            <person name="Kiflezghi M."/>
            <person name="Wade K."/>
            <person name="Ball S.L."/>
            <person name="Bradley K.W."/>
            <person name="Asai D.J."/>
            <person name="Bowman C.A."/>
            <person name="Russell D.A."/>
            <person name="Pope W.H."/>
            <person name="Jacobs-Sera D."/>
            <person name="Hendrix R.W."/>
            <person name="Hatfull G.F."/>
        </authorList>
    </citation>
    <scope>NUCLEOTIDE SEQUENCE [LARGE SCALE GENOMIC DNA]</scope>
    <source>
        <strain evidence="3 4">DSM 27648</strain>
    </source>
</reference>
<dbReference type="KEGG" id="llu:AKJ09_03320"/>
<evidence type="ECO:0008006" key="5">
    <source>
        <dbReference type="Google" id="ProtNLM"/>
    </source>
</evidence>
<evidence type="ECO:0000313" key="4">
    <source>
        <dbReference type="Proteomes" id="UP000064967"/>
    </source>
</evidence>
<evidence type="ECO:0000256" key="1">
    <source>
        <dbReference type="ARBA" id="ARBA00023115"/>
    </source>
</evidence>
<gene>
    <name evidence="3" type="ORF">AKJ09_03320</name>
</gene>
<sequence length="522" mass="56936">MGFGLALLVAAVSGFIALSYEILWYRVIAFASWGLPGAFGLLLAAYLFGLAIGSRVSGAFCKDQSQAGDKKQLRLLAVFAFVANVVAWLVVPVFGWSAGRWDWPGALLFVGVAAALLGAILPLVSHFGIAADDRAGERLSYVYLANIVGSGAGSLLTGFVFLDAWSIATIGAVIATTGMVLVALLVALADLERVTRIGALAMLAVAGFLLVKLSPRMNDQIWERLLYKSDFKPDTRFAEVIETKSGVITVTQDGTVYGGGAYDGRFNTSIVHDRNGIMRAYAIGALHPAPKKILMIGLASGSWASVIEHMPGLEHLTIVEINPGYLKLVAGHPEVAGILKDPKVDIVIDDGRRWLHRHPDERFDVIVMNTTWHWRAHITNLLSAEFMDLARAHLLPGGLFYFNTTSSDDVQKTAATVFPSAMRVYNFMAVSDSPLVFDKGRWSKTLADFSFDGKPAIDRSTEDGKKFYDELVAYADLIHQPPQDEGLEARDSILARTQTAILVSDDNMVPEWRQVLRFPEHP</sequence>
<dbReference type="Gene3D" id="3.40.50.150">
    <property type="entry name" value="Vaccinia Virus protein VP39"/>
    <property type="match status" value="1"/>
</dbReference>
<proteinExistence type="predicted"/>
<dbReference type="GO" id="GO:0006596">
    <property type="term" value="P:polyamine biosynthetic process"/>
    <property type="evidence" value="ECO:0007669"/>
    <property type="project" value="UniProtKB-KW"/>
</dbReference>
<feature type="transmembrane region" description="Helical" evidence="2">
    <location>
        <begin position="141"/>
        <end position="161"/>
    </location>
</feature>
<dbReference type="PANTHER" id="PTHR43317">
    <property type="entry name" value="THERMOSPERMINE SYNTHASE ACAULIS5"/>
    <property type="match status" value="1"/>
</dbReference>
<organism evidence="3 4">
    <name type="scientific">Labilithrix luteola</name>
    <dbReference type="NCBI Taxonomy" id="1391654"/>
    <lineage>
        <taxon>Bacteria</taxon>
        <taxon>Pseudomonadati</taxon>
        <taxon>Myxococcota</taxon>
        <taxon>Polyangia</taxon>
        <taxon>Polyangiales</taxon>
        <taxon>Labilitrichaceae</taxon>
        <taxon>Labilithrix</taxon>
    </lineage>
</organism>
<keyword evidence="2" id="KW-0812">Transmembrane</keyword>
<dbReference type="SUPFAM" id="SSF53335">
    <property type="entry name" value="S-adenosyl-L-methionine-dependent methyltransferases"/>
    <property type="match status" value="1"/>
</dbReference>
<accession>A0A0K1PTE8</accession>
<evidence type="ECO:0000256" key="2">
    <source>
        <dbReference type="SAM" id="Phobius"/>
    </source>
</evidence>
<dbReference type="PANTHER" id="PTHR43317:SF1">
    <property type="entry name" value="THERMOSPERMINE SYNTHASE ACAULIS5"/>
    <property type="match status" value="1"/>
</dbReference>
<dbReference type="STRING" id="1391654.AKJ09_03320"/>
<feature type="transmembrane region" description="Helical" evidence="2">
    <location>
        <begin position="167"/>
        <end position="187"/>
    </location>
</feature>
<dbReference type="EMBL" id="CP012333">
    <property type="protein sequence ID" value="AKU96656.1"/>
    <property type="molecule type" value="Genomic_DNA"/>
</dbReference>
<dbReference type="AlphaFoldDB" id="A0A0K1PTE8"/>
<keyword evidence="2" id="KW-0472">Membrane</keyword>
<keyword evidence="4" id="KW-1185">Reference proteome</keyword>
<dbReference type="InterPro" id="IPR029063">
    <property type="entry name" value="SAM-dependent_MTases_sf"/>
</dbReference>
<keyword evidence="1" id="KW-0620">Polyamine biosynthesis</keyword>
<feature type="transmembrane region" description="Helical" evidence="2">
    <location>
        <begin position="194"/>
        <end position="211"/>
    </location>
</feature>
<keyword evidence="2" id="KW-1133">Transmembrane helix</keyword>
<dbReference type="Proteomes" id="UP000064967">
    <property type="component" value="Chromosome"/>
</dbReference>
<dbReference type="CDD" id="cd02440">
    <property type="entry name" value="AdoMet_MTases"/>
    <property type="match status" value="1"/>
</dbReference>
<feature type="transmembrane region" description="Helical" evidence="2">
    <location>
        <begin position="29"/>
        <end position="52"/>
    </location>
</feature>
<feature type="transmembrane region" description="Helical" evidence="2">
    <location>
        <begin position="106"/>
        <end position="129"/>
    </location>
</feature>
<protein>
    <recommendedName>
        <fullName evidence="5">Spermidine synthase</fullName>
    </recommendedName>
</protein>